<sequence>MPLDTLPVELRLHVYEYLPELRINRHESVAPHTPLTPGICRASTWLRRETLPIYARNAHFGIQADDNAYPKGNRVQIWLSTLNDSIKHVQSFQLSRHWATNGPPTRGQGHVGFYIFFECRSEDRWKVSGGTYPLIHDGRAGRGETLLRLLRVLKQTVLIRGVELRGEKPQLRREDVEGIAAAMDLVARRPFPADPLADQRAEGREARRKALEDLESALYALWPEWSGSRAS</sequence>
<organism evidence="1 2">
    <name type="scientific">Friedmanniomyces endolithicus</name>
    <dbReference type="NCBI Taxonomy" id="329885"/>
    <lineage>
        <taxon>Eukaryota</taxon>
        <taxon>Fungi</taxon>
        <taxon>Dikarya</taxon>
        <taxon>Ascomycota</taxon>
        <taxon>Pezizomycotina</taxon>
        <taxon>Dothideomycetes</taxon>
        <taxon>Dothideomycetidae</taxon>
        <taxon>Mycosphaerellales</taxon>
        <taxon>Teratosphaeriaceae</taxon>
        <taxon>Friedmanniomyces</taxon>
    </lineage>
</organism>
<evidence type="ECO:0000313" key="1">
    <source>
        <dbReference type="EMBL" id="TKA41149.1"/>
    </source>
</evidence>
<proteinExistence type="predicted"/>
<dbReference type="Proteomes" id="UP000310066">
    <property type="component" value="Unassembled WGS sequence"/>
</dbReference>
<dbReference type="OrthoDB" id="3849578at2759"/>
<gene>
    <name evidence="1" type="ORF">B0A54_07670</name>
</gene>
<reference evidence="1 2" key="1">
    <citation type="submission" date="2017-03" db="EMBL/GenBank/DDBJ databases">
        <title>Genomes of endolithic fungi from Antarctica.</title>
        <authorList>
            <person name="Coleine C."/>
            <person name="Masonjones S."/>
            <person name="Stajich J.E."/>
        </authorList>
    </citation>
    <scope>NUCLEOTIDE SEQUENCE [LARGE SCALE GENOMIC DNA]</scope>
    <source>
        <strain evidence="1 2">CCFEE 5311</strain>
    </source>
</reference>
<dbReference type="AlphaFoldDB" id="A0A4V5N824"/>
<accession>A0A4V5N824</accession>
<name>A0A4V5N824_9PEZI</name>
<evidence type="ECO:0008006" key="3">
    <source>
        <dbReference type="Google" id="ProtNLM"/>
    </source>
</evidence>
<evidence type="ECO:0000313" key="2">
    <source>
        <dbReference type="Proteomes" id="UP000310066"/>
    </source>
</evidence>
<dbReference type="EMBL" id="NAJP01000029">
    <property type="protein sequence ID" value="TKA41149.1"/>
    <property type="molecule type" value="Genomic_DNA"/>
</dbReference>
<comment type="caution">
    <text evidence="1">The sequence shown here is derived from an EMBL/GenBank/DDBJ whole genome shotgun (WGS) entry which is preliminary data.</text>
</comment>
<protein>
    <recommendedName>
        <fullName evidence="3">F-box domain-containing protein</fullName>
    </recommendedName>
</protein>